<dbReference type="AlphaFoldDB" id="A0A0P9W5C7"/>
<feature type="region of interest" description="Disordered" evidence="1">
    <location>
        <begin position="1"/>
        <end position="22"/>
    </location>
</feature>
<name>A0A0P9W5C7_9PSED</name>
<dbReference type="Proteomes" id="UP000050557">
    <property type="component" value="Unassembled WGS sequence"/>
</dbReference>
<evidence type="ECO:0000256" key="1">
    <source>
        <dbReference type="SAM" id="MobiDB-lite"/>
    </source>
</evidence>
<sequence>MTATPPTPFTGAKTQKTSSLCPRERKEMSDVFVVNQGDSRRWLLVRLLKQKMGQLSGKRFATSFGQFGDVRNVCHDLESGDRW</sequence>
<accession>A0A0P9W5C7</accession>
<proteinExistence type="predicted"/>
<evidence type="ECO:0000313" key="2">
    <source>
        <dbReference type="EMBL" id="KPX46003.1"/>
    </source>
</evidence>
<reference evidence="2 3" key="1">
    <citation type="submission" date="2015-09" db="EMBL/GenBank/DDBJ databases">
        <title>Genome announcement of multiple Pseudomonas syringae strains.</title>
        <authorList>
            <person name="Thakur S."/>
            <person name="Wang P.W."/>
            <person name="Gong Y."/>
            <person name="Weir B.S."/>
            <person name="Guttman D.S."/>
        </authorList>
    </citation>
    <scope>NUCLEOTIDE SEQUENCE [LARGE SCALE GENOMIC DNA]</scope>
    <source>
        <strain evidence="2 3">ICMP4531</strain>
    </source>
</reference>
<dbReference type="PATRIC" id="fig|251654.3.peg.2315"/>
<comment type="caution">
    <text evidence="2">The sequence shown here is derived from an EMBL/GenBank/DDBJ whole genome shotgun (WGS) entry which is preliminary data.</text>
</comment>
<organism evidence="2 3">
    <name type="scientific">Pseudomonas syringae pv. helianthi</name>
    <dbReference type="NCBI Taxonomy" id="251654"/>
    <lineage>
        <taxon>Bacteria</taxon>
        <taxon>Pseudomonadati</taxon>
        <taxon>Pseudomonadota</taxon>
        <taxon>Gammaproteobacteria</taxon>
        <taxon>Pseudomonadales</taxon>
        <taxon>Pseudomonadaceae</taxon>
        <taxon>Pseudomonas</taxon>
    </lineage>
</organism>
<gene>
    <name evidence="2" type="ORF">ALO68_01777</name>
</gene>
<dbReference type="EMBL" id="LJQM01000108">
    <property type="protein sequence ID" value="KPX46003.1"/>
    <property type="molecule type" value="Genomic_DNA"/>
</dbReference>
<protein>
    <submittedName>
        <fullName evidence="2">Uncharacterized protein</fullName>
    </submittedName>
</protein>
<evidence type="ECO:0000313" key="3">
    <source>
        <dbReference type="Proteomes" id="UP000050557"/>
    </source>
</evidence>